<feature type="transmembrane region" description="Helical" evidence="6">
    <location>
        <begin position="250"/>
        <end position="269"/>
    </location>
</feature>
<feature type="transmembrane region" description="Helical" evidence="6">
    <location>
        <begin position="149"/>
        <end position="171"/>
    </location>
</feature>
<evidence type="ECO:0000256" key="1">
    <source>
        <dbReference type="ARBA" id="ARBA00004141"/>
    </source>
</evidence>
<feature type="transmembrane region" description="Helical" evidence="6">
    <location>
        <begin position="121"/>
        <end position="143"/>
    </location>
</feature>
<dbReference type="InterPro" id="IPR037185">
    <property type="entry name" value="EmrE-like"/>
</dbReference>
<evidence type="ECO:0000256" key="2">
    <source>
        <dbReference type="ARBA" id="ARBA00007362"/>
    </source>
</evidence>
<sequence length="315" mass="32589">MLIGILAGLTTCALWGLTFVAPRAVDPFSAWDLTVARYGTFGLACAVLMLHRRFRPVGFSTIRLTIGLLLGGAGYVGYFVSAAFAVQLTGAAMPPLIIGTMPVFLALIANSRDRSVPWRSLALPLGLIATGVAIVNASVFAAAPSGSSMTISLGLAAAGAALAIWIIYGLINAAVMRADDAPDGLHWTGLQGIGAALGSLSLLPLTSFGTVAAVPAADTYRFAAWALMMGIAGSWLATWCWVAASRRLPLALSAQLIVGETIFGLVYGFIFETRWPMTSEWIGAALQITGVCAAIGAFSRPAAPVVTSERSVAGA</sequence>
<dbReference type="Proteomes" id="UP001235547">
    <property type="component" value="Chromosome 2"/>
</dbReference>
<dbReference type="RefSeq" id="WP_280730629.1">
    <property type="nucleotide sequence ID" value="NZ_CP120367.1"/>
</dbReference>
<protein>
    <submittedName>
        <fullName evidence="7">DMT family transporter</fullName>
    </submittedName>
</protein>
<evidence type="ECO:0000256" key="5">
    <source>
        <dbReference type="ARBA" id="ARBA00023136"/>
    </source>
</evidence>
<accession>A0ABY8CRY5</accession>
<feature type="transmembrane region" description="Helical" evidence="6">
    <location>
        <begin position="281"/>
        <end position="298"/>
    </location>
</feature>
<comment type="similarity">
    <text evidence="2">Belongs to the EamA transporter family.</text>
</comment>
<feature type="transmembrane region" description="Helical" evidence="6">
    <location>
        <begin position="30"/>
        <end position="50"/>
    </location>
</feature>
<comment type="subcellular location">
    <subcellularLocation>
        <location evidence="1">Membrane</location>
        <topology evidence="1">Multi-pass membrane protein</topology>
    </subcellularLocation>
</comment>
<gene>
    <name evidence="7" type="ORF">PYH38_001303</name>
</gene>
<evidence type="ECO:0000256" key="4">
    <source>
        <dbReference type="ARBA" id="ARBA00022989"/>
    </source>
</evidence>
<evidence type="ECO:0000256" key="6">
    <source>
        <dbReference type="SAM" id="Phobius"/>
    </source>
</evidence>
<dbReference type="EMBL" id="CP120370">
    <property type="protein sequence ID" value="WEX79928.1"/>
    <property type="molecule type" value="Genomic_DNA"/>
</dbReference>
<feature type="transmembrane region" description="Helical" evidence="6">
    <location>
        <begin position="192"/>
        <end position="216"/>
    </location>
</feature>
<organism evidence="7 8">
    <name type="scientific">Sinorhizobium numidicum</name>
    <dbReference type="NCBI Taxonomy" id="680248"/>
    <lineage>
        <taxon>Bacteria</taxon>
        <taxon>Pseudomonadati</taxon>
        <taxon>Pseudomonadota</taxon>
        <taxon>Alphaproteobacteria</taxon>
        <taxon>Hyphomicrobiales</taxon>
        <taxon>Rhizobiaceae</taxon>
        <taxon>Sinorhizobium/Ensifer group</taxon>
        <taxon>Sinorhizobium</taxon>
    </lineage>
</organism>
<feature type="transmembrane region" description="Helical" evidence="6">
    <location>
        <begin position="62"/>
        <end position="86"/>
    </location>
</feature>
<keyword evidence="8" id="KW-1185">Reference proteome</keyword>
<feature type="transmembrane region" description="Helical" evidence="6">
    <location>
        <begin position="92"/>
        <end position="109"/>
    </location>
</feature>
<evidence type="ECO:0000313" key="8">
    <source>
        <dbReference type="Proteomes" id="UP001235547"/>
    </source>
</evidence>
<keyword evidence="5 6" id="KW-0472">Membrane</keyword>
<dbReference type="PANTHER" id="PTHR32322">
    <property type="entry name" value="INNER MEMBRANE TRANSPORTER"/>
    <property type="match status" value="1"/>
</dbReference>
<dbReference type="InterPro" id="IPR050638">
    <property type="entry name" value="AA-Vitamin_Transporters"/>
</dbReference>
<reference evidence="7 8" key="1">
    <citation type="submission" date="2023-03" db="EMBL/GenBank/DDBJ databases">
        <authorList>
            <person name="Kaur S."/>
            <person name="Espinosa-Saiz D."/>
            <person name="Velazquez E."/>
            <person name="Menendez E."/>
            <person name="diCenzo G.C."/>
        </authorList>
    </citation>
    <scope>NUCLEOTIDE SEQUENCE [LARGE SCALE GENOMIC DNA]</scope>
    <source>
        <strain evidence="7 8">LMG 27395</strain>
    </source>
</reference>
<dbReference type="PANTHER" id="PTHR32322:SF2">
    <property type="entry name" value="EAMA DOMAIN-CONTAINING PROTEIN"/>
    <property type="match status" value="1"/>
</dbReference>
<name>A0ABY8CRY5_9HYPH</name>
<evidence type="ECO:0000313" key="7">
    <source>
        <dbReference type="EMBL" id="WEX79928.1"/>
    </source>
</evidence>
<proteinExistence type="inferred from homology"/>
<evidence type="ECO:0000256" key="3">
    <source>
        <dbReference type="ARBA" id="ARBA00022692"/>
    </source>
</evidence>
<feature type="transmembrane region" description="Helical" evidence="6">
    <location>
        <begin position="222"/>
        <end position="243"/>
    </location>
</feature>
<keyword evidence="3 6" id="KW-0812">Transmembrane</keyword>
<keyword evidence="4 6" id="KW-1133">Transmembrane helix</keyword>
<dbReference type="SUPFAM" id="SSF103481">
    <property type="entry name" value="Multidrug resistance efflux transporter EmrE"/>
    <property type="match status" value="1"/>
</dbReference>